<evidence type="ECO:0000256" key="4">
    <source>
        <dbReference type="ARBA" id="ARBA00022989"/>
    </source>
</evidence>
<feature type="transmembrane region" description="Helical" evidence="6">
    <location>
        <begin position="143"/>
        <end position="168"/>
    </location>
</feature>
<dbReference type="PANTHER" id="PTHR30086:SF20">
    <property type="entry name" value="ARGININE EXPORTER PROTEIN ARGO-RELATED"/>
    <property type="match status" value="1"/>
</dbReference>
<dbReference type="RefSeq" id="WP_161694187.1">
    <property type="nucleotide sequence ID" value="NZ_JAAAMU010000001.1"/>
</dbReference>
<gene>
    <name evidence="7" type="ORF">GT003_02975</name>
</gene>
<comment type="subcellular location">
    <subcellularLocation>
        <location evidence="1">Cell membrane</location>
        <topology evidence="1">Multi-pass membrane protein</topology>
    </subcellularLocation>
</comment>
<feature type="transmembrane region" description="Helical" evidence="6">
    <location>
        <begin position="106"/>
        <end position="131"/>
    </location>
</feature>
<evidence type="ECO:0000313" key="8">
    <source>
        <dbReference type="Proteomes" id="UP000558113"/>
    </source>
</evidence>
<keyword evidence="8" id="KW-1185">Reference proteome</keyword>
<sequence length="202" mass="20580">MMLAKGLLIGLSIAAPVGPIGILCMKRTLTQGRRFGFVSGLGAASADGMYGLIAAFGFGAVIARIAALQTAASILGGLFLCFLGYRSFRSAAGERSAEAGGSGSLAGAYGTTFLLTAANPVTILSFLGIFAGLDVMDASLPGLLALVLGVFAGSAAWWLFLSIAVGAIRRTLNAGAMRGINRLSGLLLLGFGIYSVFDVMLF</sequence>
<dbReference type="GO" id="GO:0015171">
    <property type="term" value="F:amino acid transmembrane transporter activity"/>
    <property type="evidence" value="ECO:0007669"/>
    <property type="project" value="TreeGrafter"/>
</dbReference>
<dbReference type="Pfam" id="PF01810">
    <property type="entry name" value="LysE"/>
    <property type="match status" value="1"/>
</dbReference>
<dbReference type="PANTHER" id="PTHR30086">
    <property type="entry name" value="ARGININE EXPORTER PROTEIN ARGO"/>
    <property type="match status" value="1"/>
</dbReference>
<feature type="transmembrane region" description="Helical" evidence="6">
    <location>
        <begin position="37"/>
        <end position="59"/>
    </location>
</feature>
<feature type="transmembrane region" description="Helical" evidence="6">
    <location>
        <begin position="180"/>
        <end position="197"/>
    </location>
</feature>
<keyword evidence="3 6" id="KW-0812">Transmembrane</keyword>
<evidence type="ECO:0000256" key="6">
    <source>
        <dbReference type="SAM" id="Phobius"/>
    </source>
</evidence>
<evidence type="ECO:0000256" key="2">
    <source>
        <dbReference type="ARBA" id="ARBA00022475"/>
    </source>
</evidence>
<dbReference type="Proteomes" id="UP000558113">
    <property type="component" value="Unassembled WGS sequence"/>
</dbReference>
<keyword evidence="2" id="KW-1003">Cell membrane</keyword>
<keyword evidence="4 6" id="KW-1133">Transmembrane helix</keyword>
<evidence type="ECO:0000313" key="7">
    <source>
        <dbReference type="EMBL" id="NBC67953.1"/>
    </source>
</evidence>
<dbReference type="GO" id="GO:0005886">
    <property type="term" value="C:plasma membrane"/>
    <property type="evidence" value="ECO:0007669"/>
    <property type="project" value="UniProtKB-SubCell"/>
</dbReference>
<organism evidence="7 8">
    <name type="scientific">Paenibacillus sacheonensis</name>
    <dbReference type="NCBI Taxonomy" id="742054"/>
    <lineage>
        <taxon>Bacteria</taxon>
        <taxon>Bacillati</taxon>
        <taxon>Bacillota</taxon>
        <taxon>Bacilli</taxon>
        <taxon>Bacillales</taxon>
        <taxon>Paenibacillaceae</taxon>
        <taxon>Paenibacillus</taxon>
    </lineage>
</organism>
<dbReference type="OrthoDB" id="7874789at2"/>
<dbReference type="AlphaFoldDB" id="A0A7X5BV15"/>
<keyword evidence="5 6" id="KW-0472">Membrane</keyword>
<accession>A0A7X5BV15</accession>
<evidence type="ECO:0000256" key="5">
    <source>
        <dbReference type="ARBA" id="ARBA00023136"/>
    </source>
</evidence>
<reference evidence="7 8" key="1">
    <citation type="submission" date="2020-01" db="EMBL/GenBank/DDBJ databases">
        <title>Paenibacillus soybeanensis sp. nov. isolated from the nodules of soybean (Glycine max(L.) Merr).</title>
        <authorList>
            <person name="Wang H."/>
        </authorList>
    </citation>
    <scope>NUCLEOTIDE SEQUENCE [LARGE SCALE GENOMIC DNA]</scope>
    <source>
        <strain evidence="7 8">DSM 23054</strain>
    </source>
</reference>
<feature type="transmembrane region" description="Helical" evidence="6">
    <location>
        <begin position="65"/>
        <end position="85"/>
    </location>
</feature>
<evidence type="ECO:0000256" key="1">
    <source>
        <dbReference type="ARBA" id="ARBA00004651"/>
    </source>
</evidence>
<evidence type="ECO:0000256" key="3">
    <source>
        <dbReference type="ARBA" id="ARBA00022692"/>
    </source>
</evidence>
<proteinExistence type="predicted"/>
<name>A0A7X5BV15_9BACL</name>
<dbReference type="EMBL" id="JAAAMU010000001">
    <property type="protein sequence ID" value="NBC67953.1"/>
    <property type="molecule type" value="Genomic_DNA"/>
</dbReference>
<feature type="transmembrane region" description="Helical" evidence="6">
    <location>
        <begin position="6"/>
        <end position="25"/>
    </location>
</feature>
<comment type="caution">
    <text evidence="7">The sequence shown here is derived from an EMBL/GenBank/DDBJ whole genome shotgun (WGS) entry which is preliminary data.</text>
</comment>
<protein>
    <submittedName>
        <fullName evidence="7">LysE family transporter</fullName>
    </submittedName>
</protein>
<dbReference type="InterPro" id="IPR001123">
    <property type="entry name" value="LeuE-type"/>
</dbReference>